<dbReference type="InterPro" id="IPR008354">
    <property type="entry name" value="Glc-Fru_OxRdtase_bac"/>
</dbReference>
<dbReference type="InterPro" id="IPR050984">
    <property type="entry name" value="Gfo/Idh/MocA_domain"/>
</dbReference>
<feature type="domain" description="GFO/IDH/MocA-like oxidoreductase" evidence="4">
    <location>
        <begin position="148"/>
        <end position="264"/>
    </location>
</feature>
<evidence type="ECO:0000256" key="1">
    <source>
        <dbReference type="ARBA" id="ARBA00010928"/>
    </source>
</evidence>
<dbReference type="PANTHER" id="PTHR22604">
    <property type="entry name" value="OXIDOREDUCTASES"/>
    <property type="match status" value="1"/>
</dbReference>
<dbReference type="InterPro" id="IPR055170">
    <property type="entry name" value="GFO_IDH_MocA-like_dom"/>
</dbReference>
<dbReference type="PANTHER" id="PTHR22604:SF105">
    <property type="entry name" value="TRANS-1,2-DIHYDROBENZENE-1,2-DIOL DEHYDROGENASE"/>
    <property type="match status" value="1"/>
</dbReference>
<name>A0ABX5MCE0_9BURK</name>
<evidence type="ECO:0000259" key="3">
    <source>
        <dbReference type="Pfam" id="PF01408"/>
    </source>
</evidence>
<reference evidence="5 6" key="1">
    <citation type="submission" date="2018-05" db="EMBL/GenBank/DDBJ databases">
        <title>Genomic Encyclopedia of Type Strains, Phase IV (KMG-V): Genome sequencing to study the core and pangenomes of soil and plant-associated prokaryotes.</title>
        <authorList>
            <person name="Whitman W."/>
        </authorList>
    </citation>
    <scope>NUCLEOTIDE SEQUENCE [LARGE SCALE GENOMIC DNA]</scope>
    <source>
        <strain evidence="5 6">SIr-6563</strain>
    </source>
</reference>
<keyword evidence="2" id="KW-0560">Oxidoreductase</keyword>
<organism evidence="5 6">
    <name type="scientific">Paraburkholderia tropica</name>
    <dbReference type="NCBI Taxonomy" id="92647"/>
    <lineage>
        <taxon>Bacteria</taxon>
        <taxon>Pseudomonadati</taxon>
        <taxon>Pseudomonadota</taxon>
        <taxon>Betaproteobacteria</taxon>
        <taxon>Burkholderiales</taxon>
        <taxon>Burkholderiaceae</taxon>
        <taxon>Paraburkholderia</taxon>
    </lineage>
</organism>
<dbReference type="SUPFAM" id="SSF55347">
    <property type="entry name" value="Glyceraldehyde-3-phosphate dehydrogenase-like, C-terminal domain"/>
    <property type="match status" value="1"/>
</dbReference>
<dbReference type="Proteomes" id="UP000247515">
    <property type="component" value="Unassembled WGS sequence"/>
</dbReference>
<proteinExistence type="inferred from homology"/>
<evidence type="ECO:0000313" key="6">
    <source>
        <dbReference type="Proteomes" id="UP000247515"/>
    </source>
</evidence>
<dbReference type="Pfam" id="PF01408">
    <property type="entry name" value="GFO_IDH_MocA"/>
    <property type="match status" value="1"/>
</dbReference>
<dbReference type="SUPFAM" id="SSF51735">
    <property type="entry name" value="NAD(P)-binding Rossmann-fold domains"/>
    <property type="match status" value="1"/>
</dbReference>
<feature type="domain" description="Gfo/Idh/MocA-like oxidoreductase N-terminal" evidence="3">
    <location>
        <begin position="15"/>
        <end position="137"/>
    </location>
</feature>
<dbReference type="EMBL" id="QJJV01000039">
    <property type="protein sequence ID" value="PXX05866.1"/>
    <property type="molecule type" value="Genomic_DNA"/>
</dbReference>
<evidence type="ECO:0000256" key="2">
    <source>
        <dbReference type="ARBA" id="ARBA00023002"/>
    </source>
</evidence>
<sequence length="385" mass="41978">MSILLALGLGSEKKVRYAIVGLGDIAQEAMMPGVAHTGNSEITALVTGDPEKARKVGEQYGVAHTYTYEQFDQMLGSGEVDAIYVATPNWRHAEFVLPALKAGIHVLVEKPLEVTTQQSRMMMEAASASLAKLMVAYRLHFEPATLSVIERIRSGELGEMQVFTSIFTQRVDPDNHRAKNGIQAGPIFDMAPYPVNAARMVFEAEPEEVVSAVGVRHAGSGFGSFDDMVAVTLKFPGERLAQFVVSYSLNNLDTFFAAGTKGSIALRPAYIYGKPFQQAVTIGENEESHTFRNTDHFGGELKYFSDCILNDRDPEPDAEEGFADVRVIEGIVQALETGAPVRLDPFERARRIDPVAQLETLRAVKAPDLVDASNPGEGVDKSPKN</sequence>
<dbReference type="Gene3D" id="3.30.360.10">
    <property type="entry name" value="Dihydrodipicolinate Reductase, domain 2"/>
    <property type="match status" value="1"/>
</dbReference>
<evidence type="ECO:0000313" key="5">
    <source>
        <dbReference type="EMBL" id="PXX05866.1"/>
    </source>
</evidence>
<evidence type="ECO:0000259" key="4">
    <source>
        <dbReference type="Pfam" id="PF22725"/>
    </source>
</evidence>
<comment type="caution">
    <text evidence="5">The sequence shown here is derived from an EMBL/GenBank/DDBJ whole genome shotgun (WGS) entry which is preliminary data.</text>
</comment>
<gene>
    <name evidence="5" type="ORF">C7400_13929</name>
</gene>
<comment type="similarity">
    <text evidence="1">Belongs to the Gfo/Idh/MocA family.</text>
</comment>
<dbReference type="InterPro" id="IPR000683">
    <property type="entry name" value="Gfo/Idh/MocA-like_OxRdtase_N"/>
</dbReference>
<dbReference type="Pfam" id="PF22725">
    <property type="entry name" value="GFO_IDH_MocA_C3"/>
    <property type="match status" value="1"/>
</dbReference>
<dbReference type="InterPro" id="IPR036291">
    <property type="entry name" value="NAD(P)-bd_dom_sf"/>
</dbReference>
<protein>
    <submittedName>
        <fullName evidence="5">Dehydrogenase</fullName>
    </submittedName>
</protein>
<dbReference type="PRINTS" id="PR01775">
    <property type="entry name" value="GLFROXRDTASE"/>
</dbReference>
<keyword evidence="6" id="KW-1185">Reference proteome</keyword>
<accession>A0ABX5MCE0</accession>
<dbReference type="RefSeq" id="WP_110329728.1">
    <property type="nucleotide sequence ID" value="NZ_QJJV01000039.1"/>
</dbReference>
<dbReference type="Gene3D" id="3.40.50.720">
    <property type="entry name" value="NAD(P)-binding Rossmann-like Domain"/>
    <property type="match status" value="1"/>
</dbReference>